<reference evidence="1" key="1">
    <citation type="submission" date="2005-10" db="EMBL/GenBank/DDBJ databases">
        <authorList>
            <person name="Loftus B.J."/>
            <person name="Nene V.M."/>
            <person name="Hannick L.I."/>
            <person name="Bidwell S."/>
            <person name="Haas B."/>
            <person name="Amedeo P."/>
            <person name="Orvis J."/>
            <person name="Wortman J.R."/>
            <person name="White O.R."/>
            <person name="Salzberg S."/>
            <person name="Shumway M."/>
            <person name="Koo H."/>
            <person name="Zhao Y."/>
            <person name="Holmes M."/>
            <person name="Miller J."/>
            <person name="Schatz M."/>
            <person name="Pop M."/>
            <person name="Pai G."/>
            <person name="Utterback T."/>
            <person name="Rogers Y.-H."/>
            <person name="Kravitz S."/>
            <person name="Fraser C.M."/>
        </authorList>
    </citation>
    <scope>NUCLEOTIDE SEQUENCE</scope>
    <source>
        <strain evidence="1">Liverpool</strain>
    </source>
</reference>
<feature type="non-terminal residue" evidence="1">
    <location>
        <position position="1"/>
    </location>
</feature>
<accession>J9HGJ5</accession>
<name>J9HGJ5_AEDAE</name>
<organism evidence="1 2">
    <name type="scientific">Aedes aegypti</name>
    <name type="common">Yellowfever mosquito</name>
    <name type="synonym">Culex aegypti</name>
    <dbReference type="NCBI Taxonomy" id="7159"/>
    <lineage>
        <taxon>Eukaryota</taxon>
        <taxon>Metazoa</taxon>
        <taxon>Ecdysozoa</taxon>
        <taxon>Arthropoda</taxon>
        <taxon>Hexapoda</taxon>
        <taxon>Insecta</taxon>
        <taxon>Pterygota</taxon>
        <taxon>Neoptera</taxon>
        <taxon>Endopterygota</taxon>
        <taxon>Diptera</taxon>
        <taxon>Nematocera</taxon>
        <taxon>Culicoidea</taxon>
        <taxon>Culicidae</taxon>
        <taxon>Culicinae</taxon>
        <taxon>Aedini</taxon>
        <taxon>Aedes</taxon>
        <taxon>Stegomyia</taxon>
    </lineage>
</organism>
<evidence type="ECO:0000313" key="2">
    <source>
        <dbReference type="Proteomes" id="UP000682892"/>
    </source>
</evidence>
<gene>
    <name evidence="1" type="primary">GPROR1271</name>
    <name evidence="1" type="ORF">AaeL_AAEL017271</name>
</gene>
<protein>
    <submittedName>
        <fullName evidence="1">AAEL017271-PA</fullName>
    </submittedName>
</protein>
<reference evidence="1" key="2">
    <citation type="journal article" date="2007" name="Science">
        <title>Genome sequence of Aedes aegypti, a major arbovirus vector.</title>
        <authorList>
            <person name="Nene V."/>
            <person name="Wortman J.R."/>
            <person name="Lawson D."/>
            <person name="Haas B."/>
            <person name="Kodira C."/>
            <person name="Tu Z.J."/>
            <person name="Loftus B."/>
            <person name="Xi Z."/>
            <person name="Megy K."/>
            <person name="Grabherr M."/>
            <person name="Ren Q."/>
            <person name="Zdobnov E.M."/>
            <person name="Lobo N.F."/>
            <person name="Campbell K.S."/>
            <person name="Brown S.E."/>
            <person name="Bonaldo M.F."/>
            <person name="Zhu J."/>
            <person name="Sinkins S.P."/>
            <person name="Hogenkamp D.G."/>
            <person name="Amedeo P."/>
            <person name="Arensburger P."/>
            <person name="Atkinson P.W."/>
            <person name="Bidwell S."/>
            <person name="Biedler J."/>
            <person name="Birney E."/>
            <person name="Bruggner R.V."/>
            <person name="Costas J."/>
            <person name="Coy M.R."/>
            <person name="Crabtree J."/>
            <person name="Crawford M."/>
            <person name="Debruyn B."/>
            <person name="Decaprio D."/>
            <person name="Eiglmeier K."/>
            <person name="Eisenstadt E."/>
            <person name="El-Dorry H."/>
            <person name="Gelbart W.M."/>
            <person name="Gomes S.L."/>
            <person name="Hammond M."/>
            <person name="Hannick L.I."/>
            <person name="Hogan J.R."/>
            <person name="Holmes M.H."/>
            <person name="Jaffe D."/>
            <person name="Johnston J.S."/>
            <person name="Kennedy R.C."/>
            <person name="Koo H."/>
            <person name="Kravitz S."/>
            <person name="Kriventseva E.V."/>
            <person name="Kulp D."/>
            <person name="Labutti K."/>
            <person name="Lee E."/>
            <person name="Li S."/>
            <person name="Lovin D.D."/>
            <person name="Mao C."/>
            <person name="Mauceli E."/>
            <person name="Menck C.F."/>
            <person name="Miller J.R."/>
            <person name="Montgomery P."/>
            <person name="Mori A."/>
            <person name="Nascimento A.L."/>
            <person name="Naveira H.F."/>
            <person name="Nusbaum C."/>
            <person name="O'leary S."/>
            <person name="Orvis J."/>
            <person name="Pertea M."/>
            <person name="Quesneville H."/>
            <person name="Reidenbach K.R."/>
            <person name="Rogers Y.H."/>
            <person name="Roth C.W."/>
            <person name="Schneider J.R."/>
            <person name="Schatz M."/>
            <person name="Shumway M."/>
            <person name="Stanke M."/>
            <person name="Stinson E.O."/>
            <person name="Tubio J.M."/>
            <person name="Vanzee J.P."/>
            <person name="Verjovski-Almeida S."/>
            <person name="Werner D."/>
            <person name="White O."/>
            <person name="Wyder S."/>
            <person name="Zeng Q."/>
            <person name="Zhao Q."/>
            <person name="Zhao Y."/>
            <person name="Hill C.A."/>
            <person name="Raikhel A.S."/>
            <person name="Soares M.B."/>
            <person name="Knudson D.L."/>
            <person name="Lee N.H."/>
            <person name="Galagan J."/>
            <person name="Salzberg S.L."/>
            <person name="Paulsen I.T."/>
            <person name="Dimopoulos G."/>
            <person name="Collins F.H."/>
            <person name="Birren B."/>
            <person name="Fraser-Liggett C.M."/>
            <person name="Severson D.W."/>
        </authorList>
    </citation>
    <scope>NUCLEOTIDE SEQUENCE [LARGE SCALE GENOMIC DNA]</scope>
    <source>
        <strain evidence="1">Liverpool</strain>
    </source>
</reference>
<dbReference type="PaxDb" id="7159-AAEL017271-PA"/>
<dbReference type="Proteomes" id="UP000682892">
    <property type="component" value="Unassembled WGS sequence"/>
</dbReference>
<feature type="non-terminal residue" evidence="1">
    <location>
        <position position="67"/>
    </location>
</feature>
<dbReference type="EMBL" id="CH477830">
    <property type="protein sequence ID" value="EJY57962.1"/>
    <property type="molecule type" value="Genomic_DNA"/>
</dbReference>
<evidence type="ECO:0000313" key="1">
    <source>
        <dbReference type="EMBL" id="EJY57962.1"/>
    </source>
</evidence>
<dbReference type="AlphaFoldDB" id="J9HGJ5"/>
<reference evidence="1" key="3">
    <citation type="submission" date="2012-09" db="EMBL/GenBank/DDBJ databases">
        <authorList>
            <consortium name="VectorBase"/>
        </authorList>
    </citation>
    <scope>NUCLEOTIDE SEQUENCE</scope>
    <source>
        <strain evidence="1">Liverpool</strain>
    </source>
</reference>
<sequence>IASMAHSAVVIINLREPLAVYEQKKLNQIARVMFQAILRLLIAVKVTLVSIPHPTMARKTATKFVVF</sequence>
<proteinExistence type="predicted"/>